<sequence>MIYKCTPVTDGNMDRPRLVGYPFLEATVHILWRSSYEPAIYRKTHSVVVDLEDLKLVSGNPRAIKDGL</sequence>
<protein>
    <submittedName>
        <fullName evidence="1">Str. FM013</fullName>
    </submittedName>
</protein>
<reference evidence="1 2" key="1">
    <citation type="journal article" date="2014" name="Nat. Commun.">
        <title>Multiple recent horizontal transfers of a large genomic region in cheese making fungi.</title>
        <authorList>
            <person name="Cheeseman K."/>
            <person name="Ropars J."/>
            <person name="Renault P."/>
            <person name="Dupont J."/>
            <person name="Gouzy J."/>
            <person name="Branca A."/>
            <person name="Abraham A.L."/>
            <person name="Ceppi M."/>
            <person name="Conseiller E."/>
            <person name="Debuchy R."/>
            <person name="Malagnac F."/>
            <person name="Goarin A."/>
            <person name="Silar P."/>
            <person name="Lacoste S."/>
            <person name="Sallet E."/>
            <person name="Bensimon A."/>
            <person name="Giraud T."/>
            <person name="Brygoo Y."/>
        </authorList>
    </citation>
    <scope>NUCLEOTIDE SEQUENCE [LARGE SCALE GENOMIC DNA]</scope>
    <source>
        <strain evidence="2">FM 013</strain>
    </source>
</reference>
<keyword evidence="2" id="KW-1185">Reference proteome</keyword>
<dbReference type="Proteomes" id="UP000053732">
    <property type="component" value="Unassembled WGS sequence"/>
</dbReference>
<dbReference type="AlphaFoldDB" id="A0A0G4P6I3"/>
<name>A0A0G4P6I3_PENC3</name>
<proteinExistence type="predicted"/>
<dbReference type="EMBL" id="HG793139">
    <property type="protein sequence ID" value="CRL21819.1"/>
    <property type="molecule type" value="Genomic_DNA"/>
</dbReference>
<accession>A0A0G4P6I3</accession>
<evidence type="ECO:0000313" key="2">
    <source>
        <dbReference type="Proteomes" id="UP000053732"/>
    </source>
</evidence>
<organism evidence="1 2">
    <name type="scientific">Penicillium camemberti (strain FM 013)</name>
    <dbReference type="NCBI Taxonomy" id="1429867"/>
    <lineage>
        <taxon>Eukaryota</taxon>
        <taxon>Fungi</taxon>
        <taxon>Dikarya</taxon>
        <taxon>Ascomycota</taxon>
        <taxon>Pezizomycotina</taxon>
        <taxon>Eurotiomycetes</taxon>
        <taxon>Eurotiomycetidae</taxon>
        <taxon>Eurotiales</taxon>
        <taxon>Aspergillaceae</taxon>
        <taxon>Penicillium</taxon>
    </lineage>
</organism>
<gene>
    <name evidence="1" type="ORF">PCAMFM013_S006g000359</name>
</gene>
<evidence type="ECO:0000313" key="1">
    <source>
        <dbReference type="EMBL" id="CRL21819.1"/>
    </source>
</evidence>